<dbReference type="RefSeq" id="WP_244163553.1">
    <property type="nucleotide sequence ID" value="NZ_FNSV01000005.1"/>
</dbReference>
<gene>
    <name evidence="2" type="ORF">SAMN04490239_1575</name>
</gene>
<keyword evidence="3" id="KW-1185">Reference proteome</keyword>
<dbReference type="Proteomes" id="UP000183561">
    <property type="component" value="Unassembled WGS sequence"/>
</dbReference>
<evidence type="ECO:0000313" key="3">
    <source>
        <dbReference type="Proteomes" id="UP000183561"/>
    </source>
</evidence>
<name>A0A1H4M2S1_9NOCA</name>
<reference evidence="3" key="1">
    <citation type="submission" date="2016-10" db="EMBL/GenBank/DDBJ databases">
        <authorList>
            <person name="Varghese N."/>
            <person name="Submissions S."/>
        </authorList>
    </citation>
    <scope>NUCLEOTIDE SEQUENCE [LARGE SCALE GENOMIC DNA]</scope>
    <source>
        <strain evidence="3">DSM 44498</strain>
    </source>
</reference>
<organism evidence="2 3">
    <name type="scientific">Rhodococcus koreensis</name>
    <dbReference type="NCBI Taxonomy" id="99653"/>
    <lineage>
        <taxon>Bacteria</taxon>
        <taxon>Bacillati</taxon>
        <taxon>Actinomycetota</taxon>
        <taxon>Actinomycetes</taxon>
        <taxon>Mycobacteriales</taxon>
        <taxon>Nocardiaceae</taxon>
        <taxon>Rhodococcus</taxon>
    </lineage>
</organism>
<accession>A0A1H4M2S1</accession>
<dbReference type="EMBL" id="FNSV01000005">
    <property type="protein sequence ID" value="SEB76722.1"/>
    <property type="molecule type" value="Genomic_DNA"/>
</dbReference>
<sequence>MPVSPHTSLQHVQDRTTDLRRWLDTGDNTAALTAYLRDEPVDHRWLTTYRRLTHDLLRAVDHACPPRAPHVTPTPSDGRRPPARRPMNDDQRRALEQVRDTCAVLHTFLTTHPSDRPPERVRSATFEQLTDDLLDAVTAAQTAGVPEHRIFDSV</sequence>
<evidence type="ECO:0000313" key="2">
    <source>
        <dbReference type="EMBL" id="SEB76722.1"/>
    </source>
</evidence>
<feature type="region of interest" description="Disordered" evidence="1">
    <location>
        <begin position="64"/>
        <end position="90"/>
    </location>
</feature>
<proteinExistence type="predicted"/>
<dbReference type="AlphaFoldDB" id="A0A1H4M2S1"/>
<evidence type="ECO:0000256" key="1">
    <source>
        <dbReference type="SAM" id="MobiDB-lite"/>
    </source>
</evidence>
<protein>
    <submittedName>
        <fullName evidence="2">Uncharacterized protein</fullName>
    </submittedName>
</protein>